<dbReference type="eggNOG" id="ENOG502S9T7">
    <property type="taxonomic scope" value="Eukaryota"/>
</dbReference>
<dbReference type="STRING" id="3827.A0A1S2Z5B6"/>
<dbReference type="InterPro" id="IPR029164">
    <property type="entry name" value="PIG-Y"/>
</dbReference>
<keyword evidence="2" id="KW-1133">Transmembrane helix</keyword>
<feature type="region of interest" description="Disordered" evidence="1">
    <location>
        <begin position="1"/>
        <end position="26"/>
    </location>
</feature>
<feature type="transmembrane region" description="Helical" evidence="2">
    <location>
        <begin position="112"/>
        <end position="132"/>
    </location>
</feature>
<dbReference type="GeneID" id="101488616"/>
<organism evidence="3 4">
    <name type="scientific">Cicer arietinum</name>
    <name type="common">Chickpea</name>
    <name type="synonym">Garbanzo</name>
    <dbReference type="NCBI Taxonomy" id="3827"/>
    <lineage>
        <taxon>Eukaryota</taxon>
        <taxon>Viridiplantae</taxon>
        <taxon>Streptophyta</taxon>
        <taxon>Embryophyta</taxon>
        <taxon>Tracheophyta</taxon>
        <taxon>Spermatophyta</taxon>
        <taxon>Magnoliopsida</taxon>
        <taxon>eudicotyledons</taxon>
        <taxon>Gunneridae</taxon>
        <taxon>Pentapetalae</taxon>
        <taxon>rosids</taxon>
        <taxon>fabids</taxon>
        <taxon>Fabales</taxon>
        <taxon>Fabaceae</taxon>
        <taxon>Papilionoideae</taxon>
        <taxon>50 kb inversion clade</taxon>
        <taxon>NPAAA clade</taxon>
        <taxon>Hologalegina</taxon>
        <taxon>IRL clade</taxon>
        <taxon>Cicereae</taxon>
        <taxon>Cicer</taxon>
    </lineage>
</organism>
<dbReference type="PaxDb" id="3827-XP_004515350.1"/>
<reference evidence="4" key="1">
    <citation type="submission" date="2025-08" db="UniProtKB">
        <authorList>
            <consortium name="RefSeq"/>
        </authorList>
    </citation>
    <scope>IDENTIFICATION</scope>
    <source>
        <tissue evidence="4">Etiolated seedlings</tissue>
    </source>
</reference>
<proteinExistence type="predicted"/>
<evidence type="ECO:0000256" key="2">
    <source>
        <dbReference type="SAM" id="Phobius"/>
    </source>
</evidence>
<dbReference type="OrthoDB" id="2157498at2759"/>
<keyword evidence="3" id="KW-1185">Reference proteome</keyword>
<accession>A0A1S2Z5B6</accession>
<evidence type="ECO:0000313" key="4">
    <source>
        <dbReference type="RefSeq" id="XP_004515350.1"/>
    </source>
</evidence>
<dbReference type="KEGG" id="cam:101488616"/>
<dbReference type="PANTHER" id="PTHR36485">
    <property type="entry name" value="OS01G0939000 PROTEIN"/>
    <property type="match status" value="1"/>
</dbReference>
<dbReference type="PANTHER" id="PTHR36485:SF1">
    <property type="entry name" value="TRANSMEMBRANE PROTEIN"/>
    <property type="match status" value="1"/>
</dbReference>
<keyword evidence="2" id="KW-0472">Membrane</keyword>
<sequence length="141" mass="15685">MATAAAAAAPNKGQEQGKPQKGVQLPSKPLPLSQTAVHNVLRRAPHRLPPCDVERSSQTPMACSFDATKLWGWLLVSIGSIFFVGYFFLALISKLLPPSNIPLISSFQNDWYYCFLVPLTLPIIVVAVYFHWLSMKMFKHA</sequence>
<keyword evidence="2" id="KW-0812">Transmembrane</keyword>
<dbReference type="AlphaFoldDB" id="A0A1S2Z5B6"/>
<dbReference type="Proteomes" id="UP000087171">
    <property type="component" value="Unplaced"/>
</dbReference>
<feature type="transmembrane region" description="Helical" evidence="2">
    <location>
        <begin position="70"/>
        <end position="92"/>
    </location>
</feature>
<dbReference type="Pfam" id="PF15159">
    <property type="entry name" value="PIG-Y"/>
    <property type="match status" value="1"/>
</dbReference>
<evidence type="ECO:0000313" key="3">
    <source>
        <dbReference type="Proteomes" id="UP000087171"/>
    </source>
</evidence>
<evidence type="ECO:0000256" key="1">
    <source>
        <dbReference type="SAM" id="MobiDB-lite"/>
    </source>
</evidence>
<name>A0A1S2Z5B6_CICAR</name>
<protein>
    <submittedName>
        <fullName evidence="4">Uncharacterized protein LOC101488616 isoform X1</fullName>
    </submittedName>
</protein>
<gene>
    <name evidence="4" type="primary">LOC101488616</name>
</gene>
<dbReference type="RefSeq" id="XP_004515350.1">
    <property type="nucleotide sequence ID" value="XM_004515293.3"/>
</dbReference>